<reference evidence="4 5" key="1">
    <citation type="submission" date="2014-06" db="EMBL/GenBank/DDBJ databases">
        <title>Draft genome sequence of Paenibacillus sp. MSt1.</title>
        <authorList>
            <person name="Aw Y.K."/>
            <person name="Ong K.S."/>
            <person name="Gan H.M."/>
            <person name="Lee S.M."/>
        </authorList>
    </citation>
    <scope>NUCLEOTIDE SEQUENCE [LARGE SCALE GENOMIC DNA]</scope>
    <source>
        <strain evidence="4 5">MSt1</strain>
    </source>
</reference>
<dbReference type="AlphaFoldDB" id="A0A081NXM2"/>
<dbReference type="InterPro" id="IPR036388">
    <property type="entry name" value="WH-like_DNA-bd_sf"/>
</dbReference>
<dbReference type="InterPro" id="IPR000792">
    <property type="entry name" value="Tscrpt_reg_LuxR_C"/>
</dbReference>
<dbReference type="InterPro" id="IPR029016">
    <property type="entry name" value="GAF-like_dom_sf"/>
</dbReference>
<dbReference type="PRINTS" id="PR00038">
    <property type="entry name" value="HTHLUXR"/>
</dbReference>
<dbReference type="OrthoDB" id="2646391at2"/>
<dbReference type="RefSeq" id="WP_036689253.1">
    <property type="nucleotide sequence ID" value="NZ_FYEP01000003.1"/>
</dbReference>
<evidence type="ECO:0000313" key="4">
    <source>
        <dbReference type="EMBL" id="KEQ23195.1"/>
    </source>
</evidence>
<dbReference type="EMBL" id="JNVM01000024">
    <property type="protein sequence ID" value="KEQ23195.1"/>
    <property type="molecule type" value="Genomic_DNA"/>
</dbReference>
<comment type="caution">
    <text evidence="4">The sequence shown here is derived from an EMBL/GenBank/DDBJ whole genome shotgun (WGS) entry which is preliminary data.</text>
</comment>
<keyword evidence="1" id="KW-0805">Transcription regulation</keyword>
<dbReference type="Pfam" id="PF00196">
    <property type="entry name" value="GerE"/>
    <property type="match status" value="1"/>
</dbReference>
<evidence type="ECO:0000313" key="5">
    <source>
        <dbReference type="Proteomes" id="UP000028123"/>
    </source>
</evidence>
<dbReference type="Proteomes" id="UP000028123">
    <property type="component" value="Unassembled WGS sequence"/>
</dbReference>
<organism evidence="4 5">
    <name type="scientific">Paenibacillus tyrfis</name>
    <dbReference type="NCBI Taxonomy" id="1501230"/>
    <lineage>
        <taxon>Bacteria</taxon>
        <taxon>Bacillati</taxon>
        <taxon>Bacillota</taxon>
        <taxon>Bacilli</taxon>
        <taxon>Bacillales</taxon>
        <taxon>Paenibacillaceae</taxon>
        <taxon>Paenibacillus</taxon>
    </lineage>
</organism>
<accession>A0A081NXM2</accession>
<dbReference type="InterPro" id="IPR016032">
    <property type="entry name" value="Sig_transdc_resp-reg_C-effctor"/>
</dbReference>
<dbReference type="Gene3D" id="1.10.10.10">
    <property type="entry name" value="Winged helix-like DNA-binding domain superfamily/Winged helix DNA-binding domain"/>
    <property type="match status" value="1"/>
</dbReference>
<dbReference type="Gene3D" id="3.30.450.40">
    <property type="match status" value="1"/>
</dbReference>
<keyword evidence="5" id="KW-1185">Reference proteome</keyword>
<dbReference type="PROSITE" id="PS50043">
    <property type="entry name" value="HTH_LUXR_2"/>
    <property type="match status" value="1"/>
</dbReference>
<keyword evidence="2" id="KW-0804">Transcription</keyword>
<dbReference type="SMART" id="SM00421">
    <property type="entry name" value="HTH_LUXR"/>
    <property type="match status" value="1"/>
</dbReference>
<dbReference type="eggNOG" id="COG2771">
    <property type="taxonomic scope" value="Bacteria"/>
</dbReference>
<dbReference type="GO" id="GO:0003677">
    <property type="term" value="F:DNA binding"/>
    <property type="evidence" value="ECO:0007669"/>
    <property type="project" value="InterPro"/>
</dbReference>
<feature type="domain" description="HTH luxR-type" evidence="3">
    <location>
        <begin position="211"/>
        <end position="274"/>
    </location>
</feature>
<dbReference type="SUPFAM" id="SSF46894">
    <property type="entry name" value="C-terminal effector domain of the bipartite response regulators"/>
    <property type="match status" value="1"/>
</dbReference>
<evidence type="ECO:0000256" key="1">
    <source>
        <dbReference type="ARBA" id="ARBA00023015"/>
    </source>
</evidence>
<evidence type="ECO:0000256" key="2">
    <source>
        <dbReference type="ARBA" id="ARBA00023163"/>
    </source>
</evidence>
<gene>
    <name evidence="4" type="ORF">ET33_17705</name>
</gene>
<evidence type="ECO:0000259" key="3">
    <source>
        <dbReference type="PROSITE" id="PS50043"/>
    </source>
</evidence>
<proteinExistence type="predicted"/>
<dbReference type="GO" id="GO:0045892">
    <property type="term" value="P:negative regulation of DNA-templated transcription"/>
    <property type="evidence" value="ECO:0007669"/>
    <property type="project" value="UniProtKB-ARBA"/>
</dbReference>
<name>A0A081NXM2_9BACL</name>
<protein>
    <recommendedName>
        <fullName evidence="3">HTH luxR-type domain-containing protein</fullName>
    </recommendedName>
</protein>
<sequence length="274" mass="30755">MIIFADWLQRTDYPVASIATMEHQVLKKWDEQIKSAGLHRDTVRISRLSPERIREKLVSHSALIRVLLSEIEAMQELLYITHFFVIADPSGVILELGGKDDILQNLRLINIGPGTLCTIKHSGYSAIAMAMETGMTAIVRGNEHTLQLFRDGNCICVPIRVGGVVQAYVNLMFAVEIDPTFAIPLLRYIATQAEKRLQADIGGGGREDVYDRFAAYQLTGRQKEVAYKWLQGQTCVQIAQSLYLSVHTVRTVLKTIYEKTAVNSKVAFIRKFTG</sequence>